<organism evidence="4 5">
    <name type="scientific">Symbiodinium microadriaticum</name>
    <name type="common">Dinoflagellate</name>
    <name type="synonym">Zooxanthella microadriatica</name>
    <dbReference type="NCBI Taxonomy" id="2951"/>
    <lineage>
        <taxon>Eukaryota</taxon>
        <taxon>Sar</taxon>
        <taxon>Alveolata</taxon>
        <taxon>Dinophyceae</taxon>
        <taxon>Suessiales</taxon>
        <taxon>Symbiodiniaceae</taxon>
        <taxon>Symbiodinium</taxon>
    </lineage>
</organism>
<protein>
    <recommendedName>
        <fullName evidence="3">ABC1 atypical kinase-like domain-containing protein</fullName>
    </recommendedName>
</protein>
<dbReference type="InterPro" id="IPR004147">
    <property type="entry name" value="ABC1_dom"/>
</dbReference>
<dbReference type="PANTHER" id="PTHR10566">
    <property type="entry name" value="CHAPERONE-ACTIVITY OF BC1 COMPLEX CABC1 -RELATED"/>
    <property type="match status" value="1"/>
</dbReference>
<accession>A0A1Q9EJ95</accession>
<dbReference type="InterPro" id="IPR050154">
    <property type="entry name" value="UbiB_kinase"/>
</dbReference>
<evidence type="ECO:0000313" key="4">
    <source>
        <dbReference type="EMBL" id="OLQ07485.1"/>
    </source>
</evidence>
<dbReference type="EMBL" id="LSRX01000137">
    <property type="protein sequence ID" value="OLQ07485.1"/>
    <property type="molecule type" value="Genomic_DNA"/>
</dbReference>
<dbReference type="CDD" id="cd05121">
    <property type="entry name" value="ABC1_ADCK3-like"/>
    <property type="match status" value="1"/>
</dbReference>
<comment type="similarity">
    <text evidence="1">Belongs to the protein kinase superfamily. ADCK protein kinase family.</text>
</comment>
<feature type="region of interest" description="Disordered" evidence="2">
    <location>
        <begin position="88"/>
        <end position="145"/>
    </location>
</feature>
<feature type="compositionally biased region" description="Polar residues" evidence="2">
    <location>
        <begin position="134"/>
        <end position="145"/>
    </location>
</feature>
<feature type="region of interest" description="Disordered" evidence="2">
    <location>
        <begin position="374"/>
        <end position="409"/>
    </location>
</feature>
<feature type="compositionally biased region" description="Acidic residues" evidence="2">
    <location>
        <begin position="374"/>
        <end position="395"/>
    </location>
</feature>
<comment type="caution">
    <text evidence="4">The sequence shown here is derived from an EMBL/GenBank/DDBJ whole genome shotgun (WGS) entry which is preliminary data.</text>
</comment>
<dbReference type="SUPFAM" id="SSF56112">
    <property type="entry name" value="Protein kinase-like (PK-like)"/>
    <property type="match status" value="1"/>
</dbReference>
<keyword evidence="5" id="KW-1185">Reference proteome</keyword>
<sequence length="734" mass="81728">MQGFSIVNKAAWVGLKIQLPELAIDAIVKRSDLCRHHSRRYIEELKTLQDEVPPFSGARALKIIESELGKPASELFEEFDDKPMAAASLGQVESGAKGKAGKGKGKGKGKRKGKANDKGAPCKRPRGPMPTRSMLITSHTPSQCSKATREAIRLLEAASESLRQVPEAKEDTPAARSAGESLEAELQALRGDGSAKPQKRPLHFYCEVSRGVALLSYPGEEEDLNAPSPSELVQRVFVQQRDGGQDAQAARFVCRMAPLDYVCAPHLKNFQAAAAAVLPGAFAKARDGAGWYFAFHSRAMGTIKRDEAMSVLKQVLGPLPVELSVSDAEYMVVIEVNPVLCGFSVLQDYEHLLHECNLQKACEVYENKACDCDFESEDEPEDEDEDDEDDEEDEKDGTRTEDKAEAQVHRARTKDGKELAIKIQRDKLKEMYDLDLAQFDKIAVMLDKYKIGVEGASQVWVDMFEDAKVILYREIDYLAEAENTRRWTENFKEVKWVTSPEVVDEFTTSKVLALTFIAGTKISDLKKLESQGFDRTLLAKNLAQAYLLQFCKFGFFNTDPHPGNLAVDDKYPGGRLIFYDFGQACELTDGQADGILQVIQSIVDFEAKDCVKAMDSLGCLKEGTDFKAVEGVVQKNFETGKVKSKRSKRKRELTEEEQQKKAPKQSEVMKYFQLPPALAFVSRAITQMQGVGVMLDEDYEFIDFVADKVPELQVERGAGISYIAGQLFKNWVRA</sequence>
<evidence type="ECO:0000256" key="1">
    <source>
        <dbReference type="ARBA" id="ARBA00009670"/>
    </source>
</evidence>
<feature type="compositionally biased region" description="Basic and acidic residues" evidence="2">
    <location>
        <begin position="396"/>
        <end position="409"/>
    </location>
</feature>
<dbReference type="AlphaFoldDB" id="A0A1Q9EJ95"/>
<name>A0A1Q9EJ95_SYMMI</name>
<gene>
    <name evidence="4" type="ORF">AK812_SmicGene9097</name>
</gene>
<dbReference type="InterPro" id="IPR011009">
    <property type="entry name" value="Kinase-like_dom_sf"/>
</dbReference>
<evidence type="ECO:0000256" key="2">
    <source>
        <dbReference type="SAM" id="MobiDB-lite"/>
    </source>
</evidence>
<dbReference type="Proteomes" id="UP000186817">
    <property type="component" value="Unassembled WGS sequence"/>
</dbReference>
<dbReference type="Pfam" id="PF03109">
    <property type="entry name" value="ABC1"/>
    <property type="match status" value="2"/>
</dbReference>
<evidence type="ECO:0000313" key="5">
    <source>
        <dbReference type="Proteomes" id="UP000186817"/>
    </source>
</evidence>
<feature type="domain" description="ABC1 atypical kinase-like" evidence="3">
    <location>
        <begin position="48"/>
        <end position="93"/>
    </location>
</feature>
<feature type="compositionally biased region" description="Basic residues" evidence="2">
    <location>
        <begin position="99"/>
        <end position="113"/>
    </location>
</feature>
<evidence type="ECO:0000259" key="3">
    <source>
        <dbReference type="Pfam" id="PF03109"/>
    </source>
</evidence>
<reference evidence="4 5" key="1">
    <citation type="submission" date="2016-02" db="EMBL/GenBank/DDBJ databases">
        <title>Genome analysis of coral dinoflagellate symbionts highlights evolutionary adaptations to a symbiotic lifestyle.</title>
        <authorList>
            <person name="Aranda M."/>
            <person name="Li Y."/>
            <person name="Liew Y.J."/>
            <person name="Baumgarten S."/>
            <person name="Simakov O."/>
            <person name="Wilson M."/>
            <person name="Piel J."/>
            <person name="Ashoor H."/>
            <person name="Bougouffa S."/>
            <person name="Bajic V.B."/>
            <person name="Ryu T."/>
            <person name="Ravasi T."/>
            <person name="Bayer T."/>
            <person name="Micklem G."/>
            <person name="Kim H."/>
            <person name="Bhak J."/>
            <person name="Lajeunesse T.C."/>
            <person name="Voolstra C.R."/>
        </authorList>
    </citation>
    <scope>NUCLEOTIDE SEQUENCE [LARGE SCALE GENOMIC DNA]</scope>
    <source>
        <strain evidence="4 5">CCMP2467</strain>
    </source>
</reference>
<proteinExistence type="inferred from homology"/>
<dbReference type="OrthoDB" id="201153at2759"/>
<feature type="domain" description="ABC1 atypical kinase-like" evidence="3">
    <location>
        <begin position="406"/>
        <end position="613"/>
    </location>
</feature>
<dbReference type="PANTHER" id="PTHR10566:SF113">
    <property type="entry name" value="PROTEIN ACTIVITY OF BC1 COMPLEX KINASE 7, CHLOROPLASTIC"/>
    <property type="match status" value="1"/>
</dbReference>